<organism evidence="2 3">
    <name type="scientific">candidate division TA06 bacterium DG_78</name>
    <dbReference type="NCBI Taxonomy" id="1703772"/>
    <lineage>
        <taxon>Bacteria</taxon>
        <taxon>Bacteria division TA06</taxon>
    </lineage>
</organism>
<reference evidence="2 3" key="1">
    <citation type="journal article" date="2015" name="Microbiome">
        <title>Genomic resolution of linkages in carbon, nitrogen, and sulfur cycling among widespread estuary sediment bacteria.</title>
        <authorList>
            <person name="Baker B.J."/>
            <person name="Lazar C.S."/>
            <person name="Teske A.P."/>
            <person name="Dick G.J."/>
        </authorList>
    </citation>
    <scope>NUCLEOTIDE SEQUENCE [LARGE SCALE GENOMIC DNA]</scope>
    <source>
        <strain evidence="2">DG_78</strain>
    </source>
</reference>
<comment type="caution">
    <text evidence="2">The sequence shown here is derived from an EMBL/GenBank/DDBJ whole genome shotgun (WGS) entry which is preliminary data.</text>
</comment>
<protein>
    <recommendedName>
        <fullName evidence="4">HAMP domain-containing protein</fullName>
    </recommendedName>
</protein>
<proteinExistence type="predicted"/>
<feature type="transmembrane region" description="Helical" evidence="1">
    <location>
        <begin position="64"/>
        <end position="86"/>
    </location>
</feature>
<keyword evidence="1" id="KW-0812">Transmembrane</keyword>
<dbReference type="EMBL" id="LJNI01000026">
    <property type="protein sequence ID" value="KPJ73835.1"/>
    <property type="molecule type" value="Genomic_DNA"/>
</dbReference>
<evidence type="ECO:0000313" key="2">
    <source>
        <dbReference type="EMBL" id="KPJ73835.1"/>
    </source>
</evidence>
<keyword evidence="1" id="KW-1133">Transmembrane helix</keyword>
<dbReference type="Proteomes" id="UP000051012">
    <property type="component" value="Unassembled WGS sequence"/>
</dbReference>
<dbReference type="AlphaFoldDB" id="A0A0S7YHJ6"/>
<keyword evidence="1" id="KW-0472">Membrane</keyword>
<feature type="transmembrane region" description="Helical" evidence="1">
    <location>
        <begin position="21"/>
        <end position="44"/>
    </location>
</feature>
<evidence type="ECO:0000313" key="3">
    <source>
        <dbReference type="Proteomes" id="UP000051012"/>
    </source>
</evidence>
<name>A0A0S7YHJ6_UNCT6</name>
<accession>A0A0S7YHJ6</accession>
<sequence>MTQYKNRRRKLIISTLQWKMILSVIGLIIGVSFILATALFFIFKSKISILSVSEEVINQFFSDSMLPVVITAVILFAISFWAVVLISHKIYGPLYRFGLYLKKLRNGEITEELQFRKHDAVNGLKEIYNDLRGAFEKTLKYDYKEMISIFTELQNILDKVHDKQLKDEELSQSLQTVCDRIANALDVTSEVID</sequence>
<gene>
    <name evidence="2" type="ORF">AMJ52_03050</name>
</gene>
<evidence type="ECO:0000256" key="1">
    <source>
        <dbReference type="SAM" id="Phobius"/>
    </source>
</evidence>
<evidence type="ECO:0008006" key="4">
    <source>
        <dbReference type="Google" id="ProtNLM"/>
    </source>
</evidence>